<accession>A0A0R1TW43</accession>
<dbReference type="STRING" id="1423740.FC36_GL000880"/>
<gene>
    <name evidence="1" type="ORF">FC36_GL000880</name>
</gene>
<dbReference type="PATRIC" id="fig|1423740.3.peg.937"/>
<dbReference type="AlphaFoldDB" id="A0A0R1TW43"/>
<reference evidence="1 2" key="1">
    <citation type="journal article" date="2015" name="Genome Announc.">
        <title>Expanding the biotechnology potential of lactobacilli through comparative genomics of 213 strains and associated genera.</title>
        <authorList>
            <person name="Sun Z."/>
            <person name="Harris H.M."/>
            <person name="McCann A."/>
            <person name="Guo C."/>
            <person name="Argimon S."/>
            <person name="Zhang W."/>
            <person name="Yang X."/>
            <person name="Jeffery I.B."/>
            <person name="Cooney J.C."/>
            <person name="Kagawa T.F."/>
            <person name="Liu W."/>
            <person name="Song Y."/>
            <person name="Salvetti E."/>
            <person name="Wrobel A."/>
            <person name="Rasinkangas P."/>
            <person name="Parkhill J."/>
            <person name="Rea M.C."/>
            <person name="O'Sullivan O."/>
            <person name="Ritari J."/>
            <person name="Douillard F.P."/>
            <person name="Paul Ross R."/>
            <person name="Yang R."/>
            <person name="Briner A.E."/>
            <person name="Felis G.E."/>
            <person name="de Vos W.M."/>
            <person name="Barrangou R."/>
            <person name="Klaenhammer T.R."/>
            <person name="Caufield P.W."/>
            <person name="Cui Y."/>
            <person name="Zhang H."/>
            <person name="O'Toole P.W."/>
        </authorList>
    </citation>
    <scope>NUCLEOTIDE SEQUENCE [LARGE SCALE GENOMIC DNA]</scope>
    <source>
        <strain evidence="1 2">DSM 15833</strain>
    </source>
</reference>
<dbReference type="Proteomes" id="UP000051048">
    <property type="component" value="Unassembled WGS sequence"/>
</dbReference>
<dbReference type="RefSeq" id="WP_056986699.1">
    <property type="nucleotide sequence ID" value="NZ_AZFH01000018.1"/>
</dbReference>
<sequence length="126" mass="14507">MGEQKEKFLKIKYVKFGADQIWLSHKAYVYKYDSKYAKKGRYALVKSVDNTVSEEPSWQIAVITDLMPNAKRANERLFLENITAMDSSLLGTTPNKPKTFAEVPELMQINAHFNNFVAQKKAEENK</sequence>
<organism evidence="1 2">
    <name type="scientific">Ligilactobacillus equi DSM 15833 = JCM 10991</name>
    <dbReference type="NCBI Taxonomy" id="1423740"/>
    <lineage>
        <taxon>Bacteria</taxon>
        <taxon>Bacillati</taxon>
        <taxon>Bacillota</taxon>
        <taxon>Bacilli</taxon>
        <taxon>Lactobacillales</taxon>
        <taxon>Lactobacillaceae</taxon>
        <taxon>Ligilactobacillus</taxon>
    </lineage>
</organism>
<proteinExistence type="predicted"/>
<name>A0A0R1TW43_9LACO</name>
<protein>
    <submittedName>
        <fullName evidence="1">Uncharacterized protein</fullName>
    </submittedName>
</protein>
<evidence type="ECO:0000313" key="1">
    <source>
        <dbReference type="EMBL" id="KRL82709.1"/>
    </source>
</evidence>
<comment type="caution">
    <text evidence="1">The sequence shown here is derived from an EMBL/GenBank/DDBJ whole genome shotgun (WGS) entry which is preliminary data.</text>
</comment>
<dbReference type="EMBL" id="AZFH01000018">
    <property type="protein sequence ID" value="KRL82709.1"/>
    <property type="molecule type" value="Genomic_DNA"/>
</dbReference>
<evidence type="ECO:0000313" key="2">
    <source>
        <dbReference type="Proteomes" id="UP000051048"/>
    </source>
</evidence>